<proteinExistence type="predicted"/>
<name>A0ABU6DW68_9GAMM</name>
<sequence>MDYEEIKLVIIWEKHCRNRELNFDKKEKYALELTEIFNKLLENQMIDKLIEKSIRKYRSSWDPIIDGLKLAKLYIEKHKIYYSKKNLDEVNQAIKQINKVRERIIGIS</sequence>
<organism evidence="1 2">
    <name type="scientific">Acinetobacter pollinis</name>
    <dbReference type="NCBI Taxonomy" id="2605270"/>
    <lineage>
        <taxon>Bacteria</taxon>
        <taxon>Pseudomonadati</taxon>
        <taxon>Pseudomonadota</taxon>
        <taxon>Gammaproteobacteria</taxon>
        <taxon>Moraxellales</taxon>
        <taxon>Moraxellaceae</taxon>
        <taxon>Acinetobacter</taxon>
    </lineage>
</organism>
<gene>
    <name evidence="1" type="ORF">I2F25_12965</name>
</gene>
<evidence type="ECO:0000313" key="2">
    <source>
        <dbReference type="Proteomes" id="UP001339883"/>
    </source>
</evidence>
<dbReference type="Proteomes" id="UP001339883">
    <property type="component" value="Unassembled WGS sequence"/>
</dbReference>
<keyword evidence="2" id="KW-1185">Reference proteome</keyword>
<dbReference type="RefSeq" id="WP_325776336.1">
    <property type="nucleotide sequence ID" value="NZ_VTDN01000023.1"/>
</dbReference>
<accession>A0ABU6DW68</accession>
<dbReference type="EMBL" id="VTDN01000023">
    <property type="protein sequence ID" value="MEB5477932.1"/>
    <property type="molecule type" value="Genomic_DNA"/>
</dbReference>
<protein>
    <submittedName>
        <fullName evidence="1">Uncharacterized protein</fullName>
    </submittedName>
</protein>
<evidence type="ECO:0000313" key="1">
    <source>
        <dbReference type="EMBL" id="MEB5477932.1"/>
    </source>
</evidence>
<reference evidence="1 2" key="1">
    <citation type="submission" date="2019-08" db="EMBL/GenBank/DDBJ databases">
        <title>Five species of Acinetobacter isolated from floral nectar and animal pollinators.</title>
        <authorList>
            <person name="Hendry T.A."/>
        </authorList>
    </citation>
    <scope>NUCLEOTIDE SEQUENCE [LARGE SCALE GENOMIC DNA]</scope>
    <source>
        <strain evidence="1 2">MD18.27</strain>
    </source>
</reference>
<comment type="caution">
    <text evidence="1">The sequence shown here is derived from an EMBL/GenBank/DDBJ whole genome shotgun (WGS) entry which is preliminary data.</text>
</comment>